<dbReference type="EMBL" id="JACJST010000002">
    <property type="protein sequence ID" value="MBD2567016.1"/>
    <property type="molecule type" value="Genomic_DNA"/>
</dbReference>
<protein>
    <submittedName>
        <fullName evidence="2">Glycosyltransferase family 2 protein</fullName>
    </submittedName>
</protein>
<dbReference type="RefSeq" id="WP_190711815.1">
    <property type="nucleotide sequence ID" value="NZ_JACJST010000002.1"/>
</dbReference>
<reference evidence="2 3" key="1">
    <citation type="journal article" date="2020" name="ISME J.">
        <title>Comparative genomics reveals insights into cyanobacterial evolution and habitat adaptation.</title>
        <authorList>
            <person name="Chen M.Y."/>
            <person name="Teng W.K."/>
            <person name="Zhao L."/>
            <person name="Hu C.X."/>
            <person name="Zhou Y.K."/>
            <person name="Han B.P."/>
            <person name="Song L.R."/>
            <person name="Shu W.S."/>
        </authorList>
    </citation>
    <scope>NUCLEOTIDE SEQUENCE [LARGE SCALE GENOMIC DNA]</scope>
    <source>
        <strain evidence="2 3">FACHB-196</strain>
    </source>
</reference>
<name>A0ABR8FAB2_9NOST</name>
<comment type="caution">
    <text evidence="2">The sequence shown here is derived from an EMBL/GenBank/DDBJ whole genome shotgun (WGS) entry which is preliminary data.</text>
</comment>
<sequence>MYKYQPQVSIGLPVYNGDKFLQESLDSLLNQTFGDFELIISDNASTDNTEEICRTYAAQDKRIRYYRNANNIGCACNFNRVFELSNSEYFKWAAYDDLHAPDFLSKCIQVLEENPNYILCHSHTSFIDEQGEFLQNYGIKLLTDSAKPHLRFHELLTKHLCYQMYGVIRQSALKKIPPMGGHGNADGILLLRLGMVGQFYEIPEYLFFARSHSQQSLSMFFPNYLAFTHENPQYSLDMLPDFYEYSVWFDSKNKGKILFPHWRILREYILSISQSSLSFFEQVFCYFSIVKKLSGTESLLIKDLLIAAKILLSTKFKKTKSTILTDYSGINSYVENFSTSLSVSGNFIKPKLR</sequence>
<dbReference type="InterPro" id="IPR050834">
    <property type="entry name" value="Glycosyltransf_2"/>
</dbReference>
<evidence type="ECO:0000313" key="3">
    <source>
        <dbReference type="Proteomes" id="UP000640531"/>
    </source>
</evidence>
<dbReference type="Pfam" id="PF00535">
    <property type="entry name" value="Glycos_transf_2"/>
    <property type="match status" value="1"/>
</dbReference>
<dbReference type="InterPro" id="IPR029044">
    <property type="entry name" value="Nucleotide-diphossugar_trans"/>
</dbReference>
<accession>A0ABR8FAB2</accession>
<proteinExistence type="predicted"/>
<gene>
    <name evidence="2" type="ORF">H6G59_03710</name>
</gene>
<dbReference type="SUPFAM" id="SSF53448">
    <property type="entry name" value="Nucleotide-diphospho-sugar transferases"/>
    <property type="match status" value="1"/>
</dbReference>
<evidence type="ECO:0000313" key="2">
    <source>
        <dbReference type="EMBL" id="MBD2567016.1"/>
    </source>
</evidence>
<evidence type="ECO:0000259" key="1">
    <source>
        <dbReference type="Pfam" id="PF00535"/>
    </source>
</evidence>
<dbReference type="PANTHER" id="PTHR43685">
    <property type="entry name" value="GLYCOSYLTRANSFERASE"/>
    <property type="match status" value="1"/>
</dbReference>
<dbReference type="Proteomes" id="UP000640531">
    <property type="component" value="Unassembled WGS sequence"/>
</dbReference>
<dbReference type="CDD" id="cd00761">
    <property type="entry name" value="Glyco_tranf_GTA_type"/>
    <property type="match status" value="1"/>
</dbReference>
<dbReference type="Gene3D" id="3.90.550.10">
    <property type="entry name" value="Spore Coat Polysaccharide Biosynthesis Protein SpsA, Chain A"/>
    <property type="match status" value="1"/>
</dbReference>
<dbReference type="InterPro" id="IPR001173">
    <property type="entry name" value="Glyco_trans_2-like"/>
</dbReference>
<feature type="domain" description="Glycosyltransferase 2-like" evidence="1">
    <location>
        <begin position="9"/>
        <end position="176"/>
    </location>
</feature>
<keyword evidence="3" id="KW-1185">Reference proteome</keyword>
<organism evidence="2 3">
    <name type="scientific">Anabaena lutea FACHB-196</name>
    <dbReference type="NCBI Taxonomy" id="2692881"/>
    <lineage>
        <taxon>Bacteria</taxon>
        <taxon>Bacillati</taxon>
        <taxon>Cyanobacteriota</taxon>
        <taxon>Cyanophyceae</taxon>
        <taxon>Nostocales</taxon>
        <taxon>Nostocaceae</taxon>
        <taxon>Anabaena</taxon>
    </lineage>
</organism>
<dbReference type="PANTHER" id="PTHR43685:SF2">
    <property type="entry name" value="GLYCOSYLTRANSFERASE 2-LIKE DOMAIN-CONTAINING PROTEIN"/>
    <property type="match status" value="1"/>
</dbReference>